<organism evidence="2 3">
    <name type="scientific">Hoeflea prorocentri</name>
    <dbReference type="NCBI Taxonomy" id="1922333"/>
    <lineage>
        <taxon>Bacteria</taxon>
        <taxon>Pseudomonadati</taxon>
        <taxon>Pseudomonadota</taxon>
        <taxon>Alphaproteobacteria</taxon>
        <taxon>Hyphomicrobiales</taxon>
        <taxon>Rhizobiaceae</taxon>
        <taxon>Hoeflea</taxon>
    </lineage>
</organism>
<name>A0A9X3UK60_9HYPH</name>
<proteinExistence type="predicted"/>
<gene>
    <name evidence="2" type="ORF">OQ273_16310</name>
</gene>
<feature type="domain" description="Phasin" evidence="1">
    <location>
        <begin position="43"/>
        <end position="139"/>
    </location>
</feature>
<dbReference type="EMBL" id="JAPJZI010000001">
    <property type="protein sequence ID" value="MDA5400143.1"/>
    <property type="molecule type" value="Genomic_DNA"/>
</dbReference>
<dbReference type="NCBIfam" id="TIGR01985">
    <property type="entry name" value="phasin_2"/>
    <property type="match status" value="1"/>
</dbReference>
<dbReference type="RefSeq" id="WP_267991549.1">
    <property type="nucleotide sequence ID" value="NZ_JAPJZI010000001.1"/>
</dbReference>
<reference evidence="2" key="1">
    <citation type="submission" date="2022-11" db="EMBL/GenBank/DDBJ databases">
        <title>Draft genome sequence of Hoeflea poritis E7-10 and Hoeflea prorocentri PM5-8, separated from scleractinian coral Porites lutea and marine dinoflagellate.</title>
        <authorList>
            <person name="Zhang G."/>
            <person name="Wei Q."/>
            <person name="Cai L."/>
        </authorList>
    </citation>
    <scope>NUCLEOTIDE SEQUENCE</scope>
    <source>
        <strain evidence="2">PM5-8</strain>
    </source>
</reference>
<sequence length="151" mass="16350">MAAKKTANEDVFAFATVDPTKLTESYREFAEKGLVQSKEAYDKLKTAAEDATKTVEQTLESAQAGTVEISMKAIDAVRTNADNSLTHIEALLGVKSVAELVELQTGFMRKQAEAAVDQAKELHEAARKVADKVSKPGKDAYEKAAKNFQIG</sequence>
<accession>A0A9X3UK60</accession>
<protein>
    <submittedName>
        <fullName evidence="2">Phasin</fullName>
    </submittedName>
</protein>
<evidence type="ECO:0000313" key="3">
    <source>
        <dbReference type="Proteomes" id="UP001151234"/>
    </source>
</evidence>
<dbReference type="Pfam" id="PF09361">
    <property type="entry name" value="Phasin_2"/>
    <property type="match status" value="1"/>
</dbReference>
<dbReference type="InterPro" id="IPR018968">
    <property type="entry name" value="Phasin"/>
</dbReference>
<evidence type="ECO:0000259" key="1">
    <source>
        <dbReference type="Pfam" id="PF09361"/>
    </source>
</evidence>
<dbReference type="InterPro" id="IPR010234">
    <property type="entry name" value="Phasin_subfam-2"/>
</dbReference>
<comment type="caution">
    <text evidence="2">The sequence shown here is derived from an EMBL/GenBank/DDBJ whole genome shotgun (WGS) entry which is preliminary data.</text>
</comment>
<evidence type="ECO:0000313" key="2">
    <source>
        <dbReference type="EMBL" id="MDA5400143.1"/>
    </source>
</evidence>
<dbReference type="AlphaFoldDB" id="A0A9X3UK60"/>
<dbReference type="Proteomes" id="UP001151234">
    <property type="component" value="Unassembled WGS sequence"/>
</dbReference>
<keyword evidence="3" id="KW-1185">Reference proteome</keyword>